<dbReference type="PANTHER" id="PTHR40761">
    <property type="entry name" value="CONSERVED INTEGRAL MEMBRANE ALANINE VALINE AND LEUCINE RICH PROTEIN-RELATED"/>
    <property type="match status" value="1"/>
</dbReference>
<evidence type="ECO:0000313" key="2">
    <source>
        <dbReference type="EMBL" id="SFN79829.1"/>
    </source>
</evidence>
<evidence type="ECO:0000256" key="1">
    <source>
        <dbReference type="SAM" id="Phobius"/>
    </source>
</evidence>
<evidence type="ECO:0000313" key="3">
    <source>
        <dbReference type="Proteomes" id="UP000199614"/>
    </source>
</evidence>
<feature type="transmembrane region" description="Helical" evidence="1">
    <location>
        <begin position="251"/>
        <end position="272"/>
    </location>
</feature>
<dbReference type="EMBL" id="FOUY01000021">
    <property type="protein sequence ID" value="SFN79829.1"/>
    <property type="molecule type" value="Genomic_DNA"/>
</dbReference>
<feature type="transmembrane region" description="Helical" evidence="1">
    <location>
        <begin position="47"/>
        <end position="73"/>
    </location>
</feature>
<dbReference type="AlphaFoldDB" id="A0A1I5BYH4"/>
<keyword evidence="3" id="KW-1185">Reference proteome</keyword>
<dbReference type="Proteomes" id="UP000199614">
    <property type="component" value="Unassembled WGS sequence"/>
</dbReference>
<organism evidence="2 3">
    <name type="scientific">Pseudonocardia ammonioxydans</name>
    <dbReference type="NCBI Taxonomy" id="260086"/>
    <lineage>
        <taxon>Bacteria</taxon>
        <taxon>Bacillati</taxon>
        <taxon>Actinomycetota</taxon>
        <taxon>Actinomycetes</taxon>
        <taxon>Pseudonocardiales</taxon>
        <taxon>Pseudonocardiaceae</taxon>
        <taxon>Pseudonocardia</taxon>
    </lineage>
</organism>
<dbReference type="RefSeq" id="WP_093346930.1">
    <property type="nucleotide sequence ID" value="NZ_FOUY01000021.1"/>
</dbReference>
<dbReference type="STRING" id="260086.SAMN05216207_1021117"/>
<keyword evidence="1" id="KW-1133">Transmembrane helix</keyword>
<feature type="transmembrane region" description="Helical" evidence="1">
    <location>
        <begin position="198"/>
        <end position="216"/>
    </location>
</feature>
<evidence type="ECO:0008006" key="4">
    <source>
        <dbReference type="Google" id="ProtNLM"/>
    </source>
</evidence>
<feature type="transmembrane region" description="Helical" evidence="1">
    <location>
        <begin position="228"/>
        <end position="245"/>
    </location>
</feature>
<reference evidence="2 3" key="1">
    <citation type="submission" date="2016-10" db="EMBL/GenBank/DDBJ databases">
        <authorList>
            <person name="de Groot N.N."/>
        </authorList>
    </citation>
    <scope>NUCLEOTIDE SEQUENCE [LARGE SCALE GENOMIC DNA]</scope>
    <source>
        <strain evidence="2 3">CGMCC 4.1877</strain>
    </source>
</reference>
<keyword evidence="1" id="KW-0812">Transmembrane</keyword>
<proteinExistence type="predicted"/>
<dbReference type="OrthoDB" id="3822427at2"/>
<feature type="transmembrane region" description="Helical" evidence="1">
    <location>
        <begin position="162"/>
        <end position="186"/>
    </location>
</feature>
<protein>
    <recommendedName>
        <fullName evidence="4">Magnesium transporter NIPA</fullName>
    </recommendedName>
</protein>
<dbReference type="PANTHER" id="PTHR40761:SF1">
    <property type="entry name" value="CONSERVED INTEGRAL MEMBRANE ALANINE VALINE AND LEUCINE RICH PROTEIN-RELATED"/>
    <property type="match status" value="1"/>
</dbReference>
<dbReference type="NCBIfam" id="NF038012">
    <property type="entry name" value="DMT_1"/>
    <property type="match status" value="1"/>
</dbReference>
<gene>
    <name evidence="2" type="ORF">SAMN05216207_1021117</name>
</gene>
<feature type="transmembrane region" description="Helical" evidence="1">
    <location>
        <begin position="133"/>
        <end position="155"/>
    </location>
</feature>
<sequence length="293" mass="28570">MILASGLAVLAAFLNAVGDLAQRRSARVEPGPAGPALVLRMVRRPGWVAGVVASLAGLGAHVAALSLGAIAAVQPLLVLELPLAVAGAALLFRVRPTARDVGAIVLLTAGLAALVFCLRPGGGDATAVSGPAWAVGLAVVGGTAVLLGVAARWSVADQRAGLLGAAAGIGYGLTAVLMATAGAVIVDDPGAALGTWQLYAAAGAGLASFVTLQNALASGLLVAVEPGLTLLNPIVGVGWGLLLFGEHARTGVWLLGAFAGAAALVAGTVLLARSPLLRTDPRSAAGTPAGRGA</sequence>
<feature type="transmembrane region" description="Helical" evidence="1">
    <location>
        <begin position="101"/>
        <end position="121"/>
    </location>
</feature>
<keyword evidence="1" id="KW-0472">Membrane</keyword>
<accession>A0A1I5BYH4</accession>
<name>A0A1I5BYH4_PSUAM</name>